<evidence type="ECO:0000313" key="2">
    <source>
        <dbReference type="Proteomes" id="UP001201812"/>
    </source>
</evidence>
<dbReference type="InterPro" id="IPR004000">
    <property type="entry name" value="Actin"/>
</dbReference>
<comment type="caution">
    <text evidence="1">The sequence shown here is derived from an EMBL/GenBank/DDBJ whole genome shotgun (WGS) entry which is preliminary data.</text>
</comment>
<dbReference type="Proteomes" id="UP001201812">
    <property type="component" value="Unassembled WGS sequence"/>
</dbReference>
<proteinExistence type="predicted"/>
<protein>
    <submittedName>
        <fullName evidence="1">Actin domain-containing protein</fullName>
    </submittedName>
</protein>
<dbReference type="AlphaFoldDB" id="A0AAD4MZQ8"/>
<dbReference type="EMBL" id="JAKKPZ010000033">
    <property type="protein sequence ID" value="KAI1708804.1"/>
    <property type="molecule type" value="Genomic_DNA"/>
</dbReference>
<dbReference type="SUPFAM" id="SSF53067">
    <property type="entry name" value="Actin-like ATPase domain"/>
    <property type="match status" value="1"/>
</dbReference>
<dbReference type="Pfam" id="PF00022">
    <property type="entry name" value="Actin"/>
    <property type="match status" value="1"/>
</dbReference>
<reference evidence="1" key="1">
    <citation type="submission" date="2022-01" db="EMBL/GenBank/DDBJ databases">
        <title>Genome Sequence Resource for Two Populations of Ditylenchus destructor, the Migratory Endoparasitic Phytonematode.</title>
        <authorList>
            <person name="Zhang H."/>
            <person name="Lin R."/>
            <person name="Xie B."/>
        </authorList>
    </citation>
    <scope>NUCLEOTIDE SEQUENCE</scope>
    <source>
        <strain evidence="1">BazhouSP</strain>
    </source>
</reference>
<dbReference type="InterPro" id="IPR043129">
    <property type="entry name" value="ATPase_NBD"/>
</dbReference>
<name>A0AAD4MZQ8_9BILA</name>
<accession>A0AAD4MZQ8</accession>
<organism evidence="1 2">
    <name type="scientific">Ditylenchus destructor</name>
    <dbReference type="NCBI Taxonomy" id="166010"/>
    <lineage>
        <taxon>Eukaryota</taxon>
        <taxon>Metazoa</taxon>
        <taxon>Ecdysozoa</taxon>
        <taxon>Nematoda</taxon>
        <taxon>Chromadorea</taxon>
        <taxon>Rhabditida</taxon>
        <taxon>Tylenchina</taxon>
        <taxon>Tylenchomorpha</taxon>
        <taxon>Sphaerularioidea</taxon>
        <taxon>Anguinidae</taxon>
        <taxon>Anguininae</taxon>
        <taxon>Ditylenchus</taxon>
    </lineage>
</organism>
<keyword evidence="2" id="KW-1185">Reference proteome</keyword>
<gene>
    <name evidence="1" type="ORF">DdX_11557</name>
</gene>
<evidence type="ECO:0000313" key="1">
    <source>
        <dbReference type="EMBL" id="KAI1708804.1"/>
    </source>
</evidence>
<dbReference type="Gene3D" id="3.30.420.40">
    <property type="match status" value="1"/>
</dbReference>
<sequence>MSGGLYGGDEVGAIVFDAGSHSFRAGYGGEEYPKFDIPAYVGVREAEMESKTDATIELGLRQATLALGNVRGYLLSFIWVISEKWVRDSSSPGQFITRDNSSPATIHHLRQFITCDSSSPGQFITCDNSSPATIHHP</sequence>